<dbReference type="EMBL" id="KV429077">
    <property type="protein sequence ID" value="KZT67389.1"/>
    <property type="molecule type" value="Genomic_DNA"/>
</dbReference>
<keyword evidence="2" id="KW-1185">Reference proteome</keyword>
<feature type="non-terminal residue" evidence="1">
    <location>
        <position position="71"/>
    </location>
</feature>
<sequence>NSMLVESKGCWRGVFRLGNIQIQGSFEIFPSGGSWSFLLGKPTLECFRAVHDYRTDTVYVPGNNGGVTLHN</sequence>
<accession>A0A165NUF4</accession>
<evidence type="ECO:0000313" key="2">
    <source>
        <dbReference type="Proteomes" id="UP000076727"/>
    </source>
</evidence>
<organism evidence="1 2">
    <name type="scientific">Daedalea quercina L-15889</name>
    <dbReference type="NCBI Taxonomy" id="1314783"/>
    <lineage>
        <taxon>Eukaryota</taxon>
        <taxon>Fungi</taxon>
        <taxon>Dikarya</taxon>
        <taxon>Basidiomycota</taxon>
        <taxon>Agaricomycotina</taxon>
        <taxon>Agaricomycetes</taxon>
        <taxon>Polyporales</taxon>
        <taxon>Fomitopsis</taxon>
    </lineage>
</organism>
<reference evidence="1 2" key="1">
    <citation type="journal article" date="2016" name="Mol. Biol. Evol.">
        <title>Comparative Genomics of Early-Diverging Mushroom-Forming Fungi Provides Insights into the Origins of Lignocellulose Decay Capabilities.</title>
        <authorList>
            <person name="Nagy L.G."/>
            <person name="Riley R."/>
            <person name="Tritt A."/>
            <person name="Adam C."/>
            <person name="Daum C."/>
            <person name="Floudas D."/>
            <person name="Sun H."/>
            <person name="Yadav J.S."/>
            <person name="Pangilinan J."/>
            <person name="Larsson K.H."/>
            <person name="Matsuura K."/>
            <person name="Barry K."/>
            <person name="Labutti K."/>
            <person name="Kuo R."/>
            <person name="Ohm R.A."/>
            <person name="Bhattacharya S.S."/>
            <person name="Shirouzu T."/>
            <person name="Yoshinaga Y."/>
            <person name="Martin F.M."/>
            <person name="Grigoriev I.V."/>
            <person name="Hibbett D.S."/>
        </authorList>
    </citation>
    <scope>NUCLEOTIDE SEQUENCE [LARGE SCALE GENOMIC DNA]</scope>
    <source>
        <strain evidence="1 2">L-15889</strain>
    </source>
</reference>
<dbReference type="OrthoDB" id="2795836at2759"/>
<protein>
    <submittedName>
        <fullName evidence="1">Uncharacterized protein</fullName>
    </submittedName>
</protein>
<name>A0A165NUF4_9APHY</name>
<gene>
    <name evidence="1" type="ORF">DAEQUDRAFT_656621</name>
</gene>
<proteinExistence type="predicted"/>
<dbReference type="AlphaFoldDB" id="A0A165NUF4"/>
<feature type="non-terminal residue" evidence="1">
    <location>
        <position position="1"/>
    </location>
</feature>
<evidence type="ECO:0000313" key="1">
    <source>
        <dbReference type="EMBL" id="KZT67389.1"/>
    </source>
</evidence>
<dbReference type="Proteomes" id="UP000076727">
    <property type="component" value="Unassembled WGS sequence"/>
</dbReference>